<sequence length="65" mass="7278">MLRTRLLWFTLGAATSAAAMTHFVAKDLLFDRRSLSAQLKEKFEALETRVSNLEGVPSKNPNSLQ</sequence>
<keyword evidence="3" id="KW-1185">Reference proteome</keyword>
<feature type="chain" id="PRO_5041655307" evidence="1">
    <location>
        <begin position="20"/>
        <end position="65"/>
    </location>
</feature>
<reference evidence="2" key="1">
    <citation type="submission" date="2022-12" db="EMBL/GenBank/DDBJ databases">
        <title>Draft genome assemblies for two species of Escallonia (Escalloniales).</title>
        <authorList>
            <person name="Chanderbali A."/>
            <person name="Dervinis C."/>
            <person name="Anghel I."/>
            <person name="Soltis D."/>
            <person name="Soltis P."/>
            <person name="Zapata F."/>
        </authorList>
    </citation>
    <scope>NUCLEOTIDE SEQUENCE</scope>
    <source>
        <strain evidence="2">UCBG92.1500</strain>
        <tissue evidence="2">Leaf</tissue>
    </source>
</reference>
<dbReference type="EMBL" id="JAVXUO010002160">
    <property type="protein sequence ID" value="KAK2975758.1"/>
    <property type="molecule type" value="Genomic_DNA"/>
</dbReference>
<protein>
    <submittedName>
        <fullName evidence="2">Uncharacterized protein</fullName>
    </submittedName>
</protein>
<evidence type="ECO:0000313" key="3">
    <source>
        <dbReference type="Proteomes" id="UP001187471"/>
    </source>
</evidence>
<dbReference type="PANTHER" id="PTHR34970">
    <property type="entry name" value="ABC TRANSPORTER A FAMILY PROTEIN"/>
    <property type="match status" value="1"/>
</dbReference>
<gene>
    <name evidence="2" type="ORF">RJ640_027612</name>
</gene>
<feature type="signal peptide" evidence="1">
    <location>
        <begin position="1"/>
        <end position="19"/>
    </location>
</feature>
<accession>A0AA88QYR3</accession>
<organism evidence="2 3">
    <name type="scientific">Escallonia rubra</name>
    <dbReference type="NCBI Taxonomy" id="112253"/>
    <lineage>
        <taxon>Eukaryota</taxon>
        <taxon>Viridiplantae</taxon>
        <taxon>Streptophyta</taxon>
        <taxon>Embryophyta</taxon>
        <taxon>Tracheophyta</taxon>
        <taxon>Spermatophyta</taxon>
        <taxon>Magnoliopsida</taxon>
        <taxon>eudicotyledons</taxon>
        <taxon>Gunneridae</taxon>
        <taxon>Pentapetalae</taxon>
        <taxon>asterids</taxon>
        <taxon>campanulids</taxon>
        <taxon>Escalloniales</taxon>
        <taxon>Escalloniaceae</taxon>
        <taxon>Escallonia</taxon>
    </lineage>
</organism>
<comment type="caution">
    <text evidence="2">The sequence shown here is derived from an EMBL/GenBank/DDBJ whole genome shotgun (WGS) entry which is preliminary data.</text>
</comment>
<evidence type="ECO:0000313" key="2">
    <source>
        <dbReference type="EMBL" id="KAK2975758.1"/>
    </source>
</evidence>
<proteinExistence type="predicted"/>
<dbReference type="AlphaFoldDB" id="A0AA88QYR3"/>
<name>A0AA88QYR3_9ASTE</name>
<dbReference type="Proteomes" id="UP001187471">
    <property type="component" value="Unassembled WGS sequence"/>
</dbReference>
<feature type="non-terminal residue" evidence="2">
    <location>
        <position position="1"/>
    </location>
</feature>
<evidence type="ECO:0000256" key="1">
    <source>
        <dbReference type="SAM" id="SignalP"/>
    </source>
</evidence>
<keyword evidence="1" id="KW-0732">Signal</keyword>
<dbReference type="PANTHER" id="PTHR34970:SF5">
    <property type="entry name" value="PROTEIN, PUTATIVE-RELATED"/>
    <property type="match status" value="1"/>
</dbReference>